<name>Q1Z416_9GAMM</name>
<dbReference type="HOGENOM" id="CLU_088598_0_0_6"/>
<comment type="caution">
    <text evidence="3">The sequence shown here is derived from an EMBL/GenBank/DDBJ whole genome shotgun (WGS) entry which is preliminary data.</text>
</comment>
<evidence type="ECO:0000256" key="1">
    <source>
        <dbReference type="SAM" id="MobiDB-lite"/>
    </source>
</evidence>
<feature type="region of interest" description="Disordered" evidence="1">
    <location>
        <begin position="194"/>
        <end position="213"/>
    </location>
</feature>
<gene>
    <name evidence="3" type="ORF">P3TCK_27809</name>
</gene>
<dbReference type="Pfam" id="PF16976">
    <property type="entry name" value="RcpC"/>
    <property type="match status" value="1"/>
</dbReference>
<dbReference type="AlphaFoldDB" id="Q1Z416"/>
<reference evidence="3 4" key="1">
    <citation type="submission" date="2006-03" db="EMBL/GenBank/DDBJ databases">
        <authorList>
            <person name="Bartlett D.H."/>
            <person name="Valle G."/>
            <person name="Lauro F.M."/>
            <person name="Vezzi A."/>
            <person name="Simonato F."/>
            <person name="Eloe E."/>
            <person name="Vitulo N."/>
            <person name="Stratton T.K."/>
            <person name="D'angelo M."/>
            <person name="Ferriera S."/>
            <person name="Johnson J."/>
            <person name="Kravitz S."/>
            <person name="Beeson K."/>
            <person name="Sutton G."/>
            <person name="Rogers Y."/>
            <person name="Friedman R."/>
            <person name="Frazier M."/>
            <person name="Venter J.C."/>
        </authorList>
    </citation>
    <scope>NUCLEOTIDE SEQUENCE [LARGE SCALE GENOMIC DNA]</scope>
    <source>
        <strain evidence="3 4">3TCK</strain>
    </source>
</reference>
<dbReference type="Proteomes" id="UP000003789">
    <property type="component" value="Unassembled WGS sequence"/>
</dbReference>
<evidence type="ECO:0000259" key="2">
    <source>
        <dbReference type="Pfam" id="PF16976"/>
    </source>
</evidence>
<dbReference type="InterPro" id="IPR031571">
    <property type="entry name" value="RcpC_dom"/>
</dbReference>
<evidence type="ECO:0000313" key="4">
    <source>
        <dbReference type="Proteomes" id="UP000003789"/>
    </source>
</evidence>
<proteinExistence type="predicted"/>
<accession>Q1Z416</accession>
<dbReference type="EMBL" id="AAPH01000012">
    <property type="protein sequence ID" value="EAS43286.1"/>
    <property type="molecule type" value="Genomic_DNA"/>
</dbReference>
<organism evidence="3 4">
    <name type="scientific">Photobacterium profundum 3TCK</name>
    <dbReference type="NCBI Taxonomy" id="314280"/>
    <lineage>
        <taxon>Bacteria</taxon>
        <taxon>Pseudomonadati</taxon>
        <taxon>Pseudomonadota</taxon>
        <taxon>Gammaproteobacteria</taxon>
        <taxon>Vibrionales</taxon>
        <taxon>Vibrionaceae</taxon>
        <taxon>Photobacterium</taxon>
    </lineage>
</organism>
<evidence type="ECO:0000313" key="3">
    <source>
        <dbReference type="EMBL" id="EAS43286.1"/>
    </source>
</evidence>
<sequence length="284" mass="31204">MNSKIIFVIAFLAVLTGLYGMADTLLSTTDTASTSATEEKEIKYITVWRATSPLARGQALSPSSLTREQLTEEAALSLGINSDVTLKFEPTTLMNMDVKQGALVFPELQTSPGEAGYLNLITRGDMTLYPLTIASKNLIDNYIQPGDYIDIMAVSSPRTNLSNTTSTLENFEGVRASLLMQRIRVMSVGQSNTLAEKSGQRSTTTSTIRPKVNISNENESTVVIEVNPDDLAKLSLAQRTMYIEIYRSQHYRQTPDADVSDVIKNYTGIVELRGAGRDRLGEVF</sequence>
<dbReference type="OrthoDB" id="6399095at2"/>
<feature type="domain" description="Flp pilus assembly protein RcpC/CpaB" evidence="2">
    <location>
        <begin position="132"/>
        <end position="240"/>
    </location>
</feature>
<protein>
    <recommendedName>
        <fullName evidence="2">Flp pilus assembly protein RcpC/CpaB domain-containing protein</fullName>
    </recommendedName>
</protein>
<dbReference type="RefSeq" id="WP_006233130.1">
    <property type="nucleotide sequence ID" value="NZ_CH724136.1"/>
</dbReference>